<sequence length="427" mass="46917">MEGQKIYRRVLISILILVLGAIGILSYRNLDKRIPDNIKLIVNETENLNFSLPMEGHIHSDYVGAISINNKTVLGNKLHVNFSKPFSICADELGTYDVQVKLFGIINFKKIKVDVIEDKLLTPCGMSVGINIKTDGVLVLGTGVIACSDGLNYEPALNILKSGDYIVEADHIEISNKKQLIETIENCGGKDIELVIRRNENESKVIIKPVMGADGVYKIGAWIRDDTQGIGTLTFVDEEGIFGALGHGITDIDTGLLMNVKEGELYKADVLQINKGHKGEPGEIIGVIRKGENDLYGNVIKNTKQGIFGVISEKCFNSEKMKAYPMGLKQEVKKGKATILCQVTGKIEEYEIEIEKIEMNTANFSKGMVIHVTDKKLLNLTNGIVQGMSGSPILQNGKIIGAVTHVFVQDSTRGYGIFVENMVKFSK</sequence>
<evidence type="ECO:0000259" key="2">
    <source>
        <dbReference type="PROSITE" id="PS51494"/>
    </source>
</evidence>
<dbReference type="Proteomes" id="UP000199659">
    <property type="component" value="Unassembled WGS sequence"/>
</dbReference>
<keyword evidence="1" id="KW-1133">Transmembrane helix</keyword>
<dbReference type="EMBL" id="FOYZ01000003">
    <property type="protein sequence ID" value="SFR67346.1"/>
    <property type="molecule type" value="Genomic_DNA"/>
</dbReference>
<dbReference type="SUPFAM" id="SSF50156">
    <property type="entry name" value="PDZ domain-like"/>
    <property type="match status" value="1"/>
</dbReference>
<dbReference type="AlphaFoldDB" id="A0A1I6IKV0"/>
<dbReference type="OrthoDB" id="9765242at2"/>
<reference evidence="3 4" key="1">
    <citation type="submission" date="2016-10" db="EMBL/GenBank/DDBJ databases">
        <authorList>
            <person name="de Groot N.N."/>
        </authorList>
    </citation>
    <scope>NUCLEOTIDE SEQUENCE [LARGE SCALE GENOMIC DNA]</scope>
    <source>
        <strain evidence="3 4">743A</strain>
    </source>
</reference>
<dbReference type="InterPro" id="IPR008763">
    <property type="entry name" value="Peptidase_S55"/>
</dbReference>
<dbReference type="STRING" id="37658.SAMN05661086_00853"/>
<keyword evidence="1" id="KW-0812">Transmembrane</keyword>
<protein>
    <submittedName>
        <fullName evidence="3">Stage IV sporulation protein B</fullName>
    </submittedName>
</protein>
<evidence type="ECO:0000256" key="1">
    <source>
        <dbReference type="SAM" id="Phobius"/>
    </source>
</evidence>
<evidence type="ECO:0000313" key="3">
    <source>
        <dbReference type="EMBL" id="SFR67346.1"/>
    </source>
</evidence>
<dbReference type="SUPFAM" id="SSF50494">
    <property type="entry name" value="Trypsin-like serine proteases"/>
    <property type="match status" value="1"/>
</dbReference>
<organism evidence="3 4">
    <name type="scientific">Anaeromicropila populeti</name>
    <dbReference type="NCBI Taxonomy" id="37658"/>
    <lineage>
        <taxon>Bacteria</taxon>
        <taxon>Bacillati</taxon>
        <taxon>Bacillota</taxon>
        <taxon>Clostridia</taxon>
        <taxon>Lachnospirales</taxon>
        <taxon>Lachnospiraceae</taxon>
        <taxon>Anaeromicropila</taxon>
    </lineage>
</organism>
<dbReference type="Pfam" id="PF05580">
    <property type="entry name" value="Peptidase_S55"/>
    <property type="match status" value="1"/>
</dbReference>
<dbReference type="InterPro" id="IPR009003">
    <property type="entry name" value="Peptidase_S1_PA"/>
</dbReference>
<feature type="transmembrane region" description="Helical" evidence="1">
    <location>
        <begin position="6"/>
        <end position="27"/>
    </location>
</feature>
<evidence type="ECO:0000313" key="4">
    <source>
        <dbReference type="Proteomes" id="UP000199659"/>
    </source>
</evidence>
<dbReference type="NCBIfam" id="TIGR02860">
    <property type="entry name" value="spore_IV_B"/>
    <property type="match status" value="1"/>
</dbReference>
<accession>A0A1I6IKV0</accession>
<gene>
    <name evidence="3" type="ORF">SAMN05661086_00853</name>
</gene>
<dbReference type="RefSeq" id="WP_092559468.1">
    <property type="nucleotide sequence ID" value="NZ_FOYZ01000003.1"/>
</dbReference>
<keyword evidence="1" id="KW-0472">Membrane</keyword>
<proteinExistence type="predicted"/>
<name>A0A1I6IKV0_9FIRM</name>
<dbReference type="InterPro" id="IPR036034">
    <property type="entry name" value="PDZ_sf"/>
</dbReference>
<dbReference type="Gene3D" id="2.30.42.10">
    <property type="match status" value="1"/>
</dbReference>
<keyword evidence="4" id="KW-1185">Reference proteome</keyword>
<dbReference type="PROSITE" id="PS51494">
    <property type="entry name" value="SPOIVB"/>
    <property type="match status" value="1"/>
</dbReference>
<dbReference type="InterPro" id="IPR014219">
    <property type="entry name" value="SpoIVB"/>
</dbReference>
<feature type="domain" description="Peptidase S55" evidence="2">
    <location>
        <begin position="201"/>
        <end position="427"/>
    </location>
</feature>